<protein>
    <submittedName>
        <fullName evidence="1">Uncharacterized protein</fullName>
    </submittedName>
</protein>
<gene>
    <name evidence="1" type="ORF">MSG28_000003</name>
</gene>
<keyword evidence="2" id="KW-1185">Reference proteome</keyword>
<dbReference type="Proteomes" id="UP001064048">
    <property type="component" value="Chromosome Z"/>
</dbReference>
<evidence type="ECO:0000313" key="1">
    <source>
        <dbReference type="EMBL" id="KAI8429348.1"/>
    </source>
</evidence>
<reference evidence="1 2" key="1">
    <citation type="journal article" date="2022" name="Genome Biol. Evol.">
        <title>The Spruce Budworm Genome: Reconstructing the Evolutionary History of Antifreeze Proteins.</title>
        <authorList>
            <person name="Beliveau C."/>
            <person name="Gagne P."/>
            <person name="Picq S."/>
            <person name="Vernygora O."/>
            <person name="Keeling C.I."/>
            <person name="Pinkney K."/>
            <person name="Doucet D."/>
            <person name="Wen F."/>
            <person name="Johnston J.S."/>
            <person name="Maaroufi H."/>
            <person name="Boyle B."/>
            <person name="Laroche J."/>
            <person name="Dewar K."/>
            <person name="Juretic N."/>
            <person name="Blackburn G."/>
            <person name="Nisole A."/>
            <person name="Brunet B."/>
            <person name="Brandao M."/>
            <person name="Lumley L."/>
            <person name="Duan J."/>
            <person name="Quan G."/>
            <person name="Lucarotti C.J."/>
            <person name="Roe A.D."/>
            <person name="Sperling F.A.H."/>
            <person name="Levesque R.C."/>
            <person name="Cusson M."/>
        </authorList>
    </citation>
    <scope>NUCLEOTIDE SEQUENCE [LARGE SCALE GENOMIC DNA]</scope>
    <source>
        <strain evidence="1">Glfc:IPQL:Cfum</strain>
    </source>
</reference>
<comment type="caution">
    <text evidence="1">The sequence shown here is derived from an EMBL/GenBank/DDBJ whole genome shotgun (WGS) entry which is preliminary data.</text>
</comment>
<sequence length="769" mass="87895">MALCLRTFSHKFSPINGIVSTKNHSSRLSRKIPVRTQFLEDELQPTCLSAFEYDAVAHCSSPNLRASADSPPEPSRDGKPSEEQLMKVFHAFSLAAARFEGEKYRNVIFNMAAQSAESERSRLYKFTKILTLKVAQIVVQSREGKKVTRGCQESKTLDNGPLSTSPANLQWFNLSIPDEPEVNYDTKRILNGEVVTALTNILCIEISLKTIDGDEMVLELWTVKLAPCIEAPITSVSTIYYRMSVMLKSTLSISRITPAYKMARSQNNETYKIYHKIYVMYRTKMTMLPGDRLKPADILNSNSSIMPLTAGAFVDHDKMRELHEMLNRQLPPEPPLSWLLAEQERSDTECVQLRSASDEWTDVLTETSTDSDTLSQQLKMYEDAVPEFDNMTAQTQTFVPKRLKVTQDTVDEDYINDKFNLTGLNEQVPHYRQALDMILDLEPGLSDVPGEAMVKLYCPKCMDVYTPKSSRYHHTDGAYFGTGFPHMVFMVHPEYRPKRATVQFVPRLYGFKIHPLAYQIQQQAAANFKAPLRSLSYNNVYTCVLIFNIKMNCTEFSNLYNEELTLNLTLKKEIKIDMSLYYDTAQTQTFVPKRLKVTQDTVSLGRSVRQAKMSSSEEVSWISWFCGLRGNEFFCEVDEDYINDKFNLTGLNEQVPHYRQALDMILDLEPGLSDVPGEAMVKLYCPKCMDVYTPKSSRYHHTDGAYFGTGFPHMVFMVHPEYRPKRATVQFVPRLYGFKIHPLAYQIQQQAAANFKAPLRSLSYNNGKR</sequence>
<accession>A0ACC0JZ01</accession>
<name>A0ACC0JZ01_CHOFU</name>
<evidence type="ECO:0000313" key="2">
    <source>
        <dbReference type="Proteomes" id="UP001064048"/>
    </source>
</evidence>
<proteinExistence type="predicted"/>
<organism evidence="1 2">
    <name type="scientific">Choristoneura fumiferana</name>
    <name type="common">Spruce budworm moth</name>
    <name type="synonym">Archips fumiferana</name>
    <dbReference type="NCBI Taxonomy" id="7141"/>
    <lineage>
        <taxon>Eukaryota</taxon>
        <taxon>Metazoa</taxon>
        <taxon>Ecdysozoa</taxon>
        <taxon>Arthropoda</taxon>
        <taxon>Hexapoda</taxon>
        <taxon>Insecta</taxon>
        <taxon>Pterygota</taxon>
        <taxon>Neoptera</taxon>
        <taxon>Endopterygota</taxon>
        <taxon>Lepidoptera</taxon>
        <taxon>Glossata</taxon>
        <taxon>Ditrysia</taxon>
        <taxon>Tortricoidea</taxon>
        <taxon>Tortricidae</taxon>
        <taxon>Tortricinae</taxon>
        <taxon>Choristoneura</taxon>
    </lineage>
</organism>
<dbReference type="EMBL" id="CM046131">
    <property type="protein sequence ID" value="KAI8429348.1"/>
    <property type="molecule type" value="Genomic_DNA"/>
</dbReference>